<proteinExistence type="predicted"/>
<evidence type="ECO:0000313" key="1">
    <source>
        <dbReference type="EMBL" id="KAL0461187.1"/>
    </source>
</evidence>
<name>A0AAW2Y5W1_9LAMI</name>
<reference evidence="1" key="2">
    <citation type="journal article" date="2024" name="Plant">
        <title>Genomic evolution and insights into agronomic trait innovations of Sesamum species.</title>
        <authorList>
            <person name="Miao H."/>
            <person name="Wang L."/>
            <person name="Qu L."/>
            <person name="Liu H."/>
            <person name="Sun Y."/>
            <person name="Le M."/>
            <person name="Wang Q."/>
            <person name="Wei S."/>
            <person name="Zheng Y."/>
            <person name="Lin W."/>
            <person name="Duan Y."/>
            <person name="Cao H."/>
            <person name="Xiong S."/>
            <person name="Wang X."/>
            <person name="Wei L."/>
            <person name="Li C."/>
            <person name="Ma Q."/>
            <person name="Ju M."/>
            <person name="Zhao R."/>
            <person name="Li G."/>
            <person name="Mu C."/>
            <person name="Tian Q."/>
            <person name="Mei H."/>
            <person name="Zhang T."/>
            <person name="Gao T."/>
            <person name="Zhang H."/>
        </authorList>
    </citation>
    <scope>NUCLEOTIDE SEQUENCE</scope>
    <source>
        <strain evidence="1">KEN1</strain>
    </source>
</reference>
<organism evidence="1">
    <name type="scientific">Sesamum latifolium</name>
    <dbReference type="NCBI Taxonomy" id="2727402"/>
    <lineage>
        <taxon>Eukaryota</taxon>
        <taxon>Viridiplantae</taxon>
        <taxon>Streptophyta</taxon>
        <taxon>Embryophyta</taxon>
        <taxon>Tracheophyta</taxon>
        <taxon>Spermatophyta</taxon>
        <taxon>Magnoliopsida</taxon>
        <taxon>eudicotyledons</taxon>
        <taxon>Gunneridae</taxon>
        <taxon>Pentapetalae</taxon>
        <taxon>asterids</taxon>
        <taxon>lamiids</taxon>
        <taxon>Lamiales</taxon>
        <taxon>Pedaliaceae</taxon>
        <taxon>Sesamum</taxon>
    </lineage>
</organism>
<protein>
    <submittedName>
        <fullName evidence="1">Uncharacterized protein</fullName>
    </submittedName>
</protein>
<sequence>MAVKKWSTLKLGNGRLVHVTNDPWLSRPSTFKLVQQPCSLGCQTVVAQLMNDDGASWNEELIKEEFCGTDATLVLGISIQGNNVEDILIWHYTTNDRFSVKSTYDLAL</sequence>
<gene>
    <name evidence="1" type="ORF">Slati_0006300</name>
</gene>
<reference evidence="1" key="1">
    <citation type="submission" date="2020-06" db="EMBL/GenBank/DDBJ databases">
        <authorList>
            <person name="Li T."/>
            <person name="Hu X."/>
            <person name="Zhang T."/>
            <person name="Song X."/>
            <person name="Zhang H."/>
            <person name="Dai N."/>
            <person name="Sheng W."/>
            <person name="Hou X."/>
            <person name="Wei L."/>
        </authorList>
    </citation>
    <scope>NUCLEOTIDE SEQUENCE</scope>
    <source>
        <strain evidence="1">KEN1</strain>
        <tissue evidence="1">Leaf</tissue>
    </source>
</reference>
<comment type="caution">
    <text evidence="1">The sequence shown here is derived from an EMBL/GenBank/DDBJ whole genome shotgun (WGS) entry which is preliminary data.</text>
</comment>
<accession>A0AAW2Y5W1</accession>
<dbReference type="EMBL" id="JACGWN010000001">
    <property type="protein sequence ID" value="KAL0461187.1"/>
    <property type="molecule type" value="Genomic_DNA"/>
</dbReference>
<dbReference type="AlphaFoldDB" id="A0AAW2Y5W1"/>